<feature type="compositionally biased region" description="Low complexity" evidence="12">
    <location>
        <begin position="156"/>
        <end position="175"/>
    </location>
</feature>
<comment type="similarity">
    <text evidence="2">Belongs to the paired homeobox family.</text>
</comment>
<evidence type="ECO:0000256" key="3">
    <source>
        <dbReference type="ARBA" id="ARBA00014891"/>
    </source>
</evidence>
<keyword evidence="11" id="KW-0539">Nucleus</keyword>
<dbReference type="PANTHER" id="PTHR46892">
    <property type="entry name" value="VISUAL SYSTEM HOMEOBOX 2"/>
    <property type="match status" value="1"/>
</dbReference>
<evidence type="ECO:0000259" key="14">
    <source>
        <dbReference type="PROSITE" id="PS51496"/>
    </source>
</evidence>
<evidence type="ECO:0000256" key="1">
    <source>
        <dbReference type="ARBA" id="ARBA00004123"/>
    </source>
</evidence>
<dbReference type="PROSITE" id="PS50803">
    <property type="entry name" value="OAR"/>
    <property type="match status" value="1"/>
</dbReference>
<dbReference type="InterPro" id="IPR001356">
    <property type="entry name" value="HD"/>
</dbReference>
<dbReference type="InterPro" id="IPR023339">
    <property type="entry name" value="CVC"/>
</dbReference>
<evidence type="ECO:0000256" key="6">
    <source>
        <dbReference type="ARBA" id="ARBA00023015"/>
    </source>
</evidence>
<evidence type="ECO:0000259" key="13">
    <source>
        <dbReference type="PROSITE" id="PS50803"/>
    </source>
</evidence>
<keyword evidence="8" id="KW-0844">Vision</keyword>
<name>A0ABQ9EZC8_TEGGR</name>
<proteinExistence type="inferred from homology"/>
<gene>
    <name evidence="15" type="ORF">KUTeg_014155</name>
</gene>
<dbReference type="InterPro" id="IPR052294">
    <property type="entry name" value="VSX_homeobox_regulators"/>
</dbReference>
<protein>
    <recommendedName>
        <fullName evidence="3">Visual system homeobox 2</fullName>
    </recommendedName>
    <alternativeName>
        <fullName evidence="9">Ceh-10 homeodomain-containing homolog</fullName>
    </alternativeName>
    <alternativeName>
        <fullName evidence="10">Homeobox protein CHX10</fullName>
    </alternativeName>
</protein>
<dbReference type="PROSITE" id="PS51496">
    <property type="entry name" value="CVC"/>
    <property type="match status" value="1"/>
</dbReference>
<evidence type="ECO:0000256" key="11">
    <source>
        <dbReference type="RuleBase" id="RU000682"/>
    </source>
</evidence>
<reference evidence="15 16" key="1">
    <citation type="submission" date="2022-12" db="EMBL/GenBank/DDBJ databases">
        <title>Chromosome-level genome of Tegillarca granosa.</title>
        <authorList>
            <person name="Kim J."/>
        </authorList>
    </citation>
    <scope>NUCLEOTIDE SEQUENCE [LARGE SCALE GENOMIC DNA]</scope>
    <source>
        <strain evidence="15">Teg-2019</strain>
        <tissue evidence="15">Adductor muscle</tissue>
    </source>
</reference>
<evidence type="ECO:0000256" key="10">
    <source>
        <dbReference type="ARBA" id="ARBA00031274"/>
    </source>
</evidence>
<comment type="caution">
    <text evidence="15">The sequence shown here is derived from an EMBL/GenBank/DDBJ whole genome shotgun (WGS) entry which is preliminary data.</text>
</comment>
<evidence type="ECO:0000256" key="4">
    <source>
        <dbReference type="ARBA" id="ARBA00022473"/>
    </source>
</evidence>
<dbReference type="Pfam" id="PF03826">
    <property type="entry name" value="OAR"/>
    <property type="match status" value="1"/>
</dbReference>
<evidence type="ECO:0000256" key="12">
    <source>
        <dbReference type="SAM" id="MobiDB-lite"/>
    </source>
</evidence>
<feature type="region of interest" description="Disordered" evidence="12">
    <location>
        <begin position="154"/>
        <end position="185"/>
    </location>
</feature>
<evidence type="ECO:0000256" key="2">
    <source>
        <dbReference type="ARBA" id="ARBA00005733"/>
    </source>
</evidence>
<keyword evidence="4" id="KW-0217">Developmental protein</keyword>
<accession>A0ABQ9EZC8</accession>
<dbReference type="Pfam" id="PF00046">
    <property type="entry name" value="Homeodomain"/>
    <property type="match status" value="1"/>
</dbReference>
<dbReference type="SUPFAM" id="SSF46689">
    <property type="entry name" value="Homeodomain-like"/>
    <property type="match status" value="1"/>
</dbReference>
<evidence type="ECO:0000256" key="8">
    <source>
        <dbReference type="ARBA" id="ARBA00023305"/>
    </source>
</evidence>
<evidence type="ECO:0000256" key="9">
    <source>
        <dbReference type="ARBA" id="ARBA00030203"/>
    </source>
</evidence>
<keyword evidence="16" id="KW-1185">Reference proteome</keyword>
<feature type="domain" description="CVC" evidence="14">
    <location>
        <begin position="49"/>
        <end position="102"/>
    </location>
</feature>
<evidence type="ECO:0000256" key="7">
    <source>
        <dbReference type="ARBA" id="ARBA00023163"/>
    </source>
</evidence>
<keyword evidence="11" id="KW-0371">Homeobox</keyword>
<dbReference type="Proteomes" id="UP001217089">
    <property type="component" value="Unassembled WGS sequence"/>
</dbReference>
<sequence length="185" mass="20804">MLSIVIQRPQCAISEKTIFSSYQADELERAFKEAHYPDLYAREVLALKIDLPEDRIQVKYGLYGAMVRHALPLPESIIKSADKGIDKSNAPWLLGMHKKSIEASKKIREEEGKIIHTDSQNKEKDEFRSESIAALRAKAQEHSARMLEALNRNGKNNFADDSSNSSFDSSFFSDAGETSAELARN</sequence>
<feature type="domain" description="OAR" evidence="13">
    <location>
        <begin position="130"/>
        <end position="143"/>
    </location>
</feature>
<keyword evidence="5" id="KW-0716">Sensory transduction</keyword>
<dbReference type="CDD" id="cd00086">
    <property type="entry name" value="homeodomain"/>
    <property type="match status" value="1"/>
</dbReference>
<dbReference type="PANTHER" id="PTHR46892:SF3">
    <property type="entry name" value="VISUAL SYSTEM HOMEOBOX 2"/>
    <property type="match status" value="1"/>
</dbReference>
<evidence type="ECO:0000313" key="15">
    <source>
        <dbReference type="EMBL" id="KAJ8309281.1"/>
    </source>
</evidence>
<dbReference type="InterPro" id="IPR003654">
    <property type="entry name" value="OAR_dom"/>
</dbReference>
<organism evidence="15 16">
    <name type="scientific">Tegillarca granosa</name>
    <name type="common">Malaysian cockle</name>
    <name type="synonym">Anadara granosa</name>
    <dbReference type="NCBI Taxonomy" id="220873"/>
    <lineage>
        <taxon>Eukaryota</taxon>
        <taxon>Metazoa</taxon>
        <taxon>Spiralia</taxon>
        <taxon>Lophotrochozoa</taxon>
        <taxon>Mollusca</taxon>
        <taxon>Bivalvia</taxon>
        <taxon>Autobranchia</taxon>
        <taxon>Pteriomorphia</taxon>
        <taxon>Arcoida</taxon>
        <taxon>Arcoidea</taxon>
        <taxon>Arcidae</taxon>
        <taxon>Tegillarca</taxon>
    </lineage>
</organism>
<dbReference type="Gene3D" id="1.10.10.60">
    <property type="entry name" value="Homeodomain-like"/>
    <property type="match status" value="1"/>
</dbReference>
<keyword evidence="7" id="KW-0804">Transcription</keyword>
<dbReference type="EMBL" id="JARBDR010000657">
    <property type="protein sequence ID" value="KAJ8309281.1"/>
    <property type="molecule type" value="Genomic_DNA"/>
</dbReference>
<keyword evidence="11" id="KW-0238">DNA-binding</keyword>
<keyword evidence="6" id="KW-0805">Transcription regulation</keyword>
<evidence type="ECO:0000313" key="16">
    <source>
        <dbReference type="Proteomes" id="UP001217089"/>
    </source>
</evidence>
<evidence type="ECO:0000256" key="5">
    <source>
        <dbReference type="ARBA" id="ARBA00022606"/>
    </source>
</evidence>
<dbReference type="InterPro" id="IPR009057">
    <property type="entry name" value="Homeodomain-like_sf"/>
</dbReference>
<comment type="subcellular location">
    <subcellularLocation>
        <location evidence="1 11">Nucleus</location>
    </subcellularLocation>
</comment>